<dbReference type="EMBL" id="CAUWAG010000020">
    <property type="protein sequence ID" value="CAJ2513962.1"/>
    <property type="molecule type" value="Genomic_DNA"/>
</dbReference>
<comment type="caution">
    <text evidence="1">The sequence shown here is derived from an EMBL/GenBank/DDBJ whole genome shotgun (WGS) entry which is preliminary data.</text>
</comment>
<protein>
    <submittedName>
        <fullName evidence="1">Uu.00g020810.m01.CDS01</fullName>
    </submittedName>
</protein>
<evidence type="ECO:0000313" key="2">
    <source>
        <dbReference type="Proteomes" id="UP001295740"/>
    </source>
</evidence>
<dbReference type="Proteomes" id="UP001295740">
    <property type="component" value="Unassembled WGS sequence"/>
</dbReference>
<keyword evidence="2" id="KW-1185">Reference proteome</keyword>
<organism evidence="1 2">
    <name type="scientific">Anthostomella pinea</name>
    <dbReference type="NCBI Taxonomy" id="933095"/>
    <lineage>
        <taxon>Eukaryota</taxon>
        <taxon>Fungi</taxon>
        <taxon>Dikarya</taxon>
        <taxon>Ascomycota</taxon>
        <taxon>Pezizomycotina</taxon>
        <taxon>Sordariomycetes</taxon>
        <taxon>Xylariomycetidae</taxon>
        <taxon>Xylariales</taxon>
        <taxon>Xylariaceae</taxon>
        <taxon>Anthostomella</taxon>
    </lineage>
</organism>
<proteinExistence type="predicted"/>
<name>A0AAI8VZJ5_9PEZI</name>
<sequence>MSRPTEPEIVAAITSFRQHIVEHNKQIFAKIIHEAGTAEAPASWPEEVVARARRNFMLHQLCVSRPDALAADDPRRIREPRDVLNRWDDLVAIPELALDGTVVEHDEAQRAILREQYRAGIVAGLKQQDDDTPPFPADFAVLMHHVDRLEGPGWPLWRENGQQVRFWDGLGEGEEAAVQRVWTDLDKLKTKAGEESWEVRAGWECGAGPDAYCFIIYFRDPDSDDKRRRSWAWRYVMRFDVSVWAFENVVELLAWYTTWWEPTLEDADFAGGPFH</sequence>
<evidence type="ECO:0000313" key="1">
    <source>
        <dbReference type="EMBL" id="CAJ2513962.1"/>
    </source>
</evidence>
<gene>
    <name evidence="1" type="ORF">KHLLAP_LOCUS14430</name>
</gene>
<accession>A0AAI8VZJ5</accession>
<reference evidence="1" key="1">
    <citation type="submission" date="2023-10" db="EMBL/GenBank/DDBJ databases">
        <authorList>
            <person name="Hackl T."/>
        </authorList>
    </citation>
    <scope>NUCLEOTIDE SEQUENCE</scope>
</reference>
<dbReference type="AlphaFoldDB" id="A0AAI8VZJ5"/>